<dbReference type="SUPFAM" id="SSF53850">
    <property type="entry name" value="Periplasmic binding protein-like II"/>
    <property type="match status" value="1"/>
</dbReference>
<keyword evidence="4" id="KW-0804">Transcription</keyword>
<dbReference type="InterPro" id="IPR050389">
    <property type="entry name" value="LysR-type_TF"/>
</dbReference>
<dbReference type="PANTHER" id="PTHR30118">
    <property type="entry name" value="HTH-TYPE TRANSCRIPTIONAL REGULATOR LEUO-RELATED"/>
    <property type="match status" value="1"/>
</dbReference>
<dbReference type="GO" id="GO:0003700">
    <property type="term" value="F:DNA-binding transcription factor activity"/>
    <property type="evidence" value="ECO:0007669"/>
    <property type="project" value="InterPro"/>
</dbReference>
<evidence type="ECO:0000259" key="5">
    <source>
        <dbReference type="PROSITE" id="PS50931"/>
    </source>
</evidence>
<dbReference type="AlphaFoldDB" id="A0A3A5JQR4"/>
<accession>A0A3A5JQR4</accession>
<dbReference type="InterPro" id="IPR036390">
    <property type="entry name" value="WH_DNA-bd_sf"/>
</dbReference>
<organism evidence="6 7">
    <name type="scientific">Buttiauxella izardii</name>
    <dbReference type="NCBI Taxonomy" id="82991"/>
    <lineage>
        <taxon>Bacteria</taxon>
        <taxon>Pseudomonadati</taxon>
        <taxon>Pseudomonadota</taxon>
        <taxon>Gammaproteobacteria</taxon>
        <taxon>Enterobacterales</taxon>
        <taxon>Enterobacteriaceae</taxon>
        <taxon>Buttiauxella</taxon>
    </lineage>
</organism>
<dbReference type="GO" id="GO:0003677">
    <property type="term" value="F:DNA binding"/>
    <property type="evidence" value="ECO:0007669"/>
    <property type="project" value="UniProtKB-KW"/>
</dbReference>
<keyword evidence="2" id="KW-0805">Transcription regulation</keyword>
<comment type="similarity">
    <text evidence="1">Belongs to the LysR transcriptional regulatory family.</text>
</comment>
<dbReference type="Pfam" id="PF03466">
    <property type="entry name" value="LysR_substrate"/>
    <property type="match status" value="1"/>
</dbReference>
<protein>
    <submittedName>
        <fullName evidence="6">LysR family transcriptional regulator</fullName>
    </submittedName>
</protein>
<dbReference type="SUPFAM" id="SSF46785">
    <property type="entry name" value="Winged helix' DNA-binding domain"/>
    <property type="match status" value="1"/>
</dbReference>
<dbReference type="InterPro" id="IPR036388">
    <property type="entry name" value="WH-like_DNA-bd_sf"/>
</dbReference>
<dbReference type="Gene3D" id="3.40.190.10">
    <property type="entry name" value="Periplasmic binding protein-like II"/>
    <property type="match status" value="2"/>
</dbReference>
<proteinExistence type="inferred from homology"/>
<name>A0A3A5JQR4_9ENTR</name>
<reference evidence="6 7" key="1">
    <citation type="submission" date="2018-09" db="EMBL/GenBank/DDBJ databases">
        <title>Draft genome sequence of Buttiauxella izardii CCUG 35510T.</title>
        <authorList>
            <person name="Salva-Serra F."/>
            <person name="Marathe N."/>
            <person name="Moore E."/>
            <person name="Stadler-Svensson L."/>
            <person name="Engstrom-Jakobsson H."/>
        </authorList>
    </citation>
    <scope>NUCLEOTIDE SEQUENCE [LARGE SCALE GENOMIC DNA]</scope>
    <source>
        <strain evidence="6 7">CCUG 35510</strain>
    </source>
</reference>
<dbReference type="PROSITE" id="PS50931">
    <property type="entry name" value="HTH_LYSR"/>
    <property type="match status" value="1"/>
</dbReference>
<dbReference type="Gene3D" id="1.10.10.10">
    <property type="entry name" value="Winged helix-like DNA-binding domain superfamily/Winged helix DNA-binding domain"/>
    <property type="match status" value="1"/>
</dbReference>
<feature type="domain" description="HTH lysR-type" evidence="5">
    <location>
        <begin position="16"/>
        <end position="73"/>
    </location>
</feature>
<gene>
    <name evidence="6" type="ORF">D6029_14720</name>
</gene>
<dbReference type="Proteomes" id="UP000276295">
    <property type="component" value="Unassembled WGS sequence"/>
</dbReference>
<evidence type="ECO:0000256" key="4">
    <source>
        <dbReference type="ARBA" id="ARBA00023163"/>
    </source>
</evidence>
<evidence type="ECO:0000256" key="1">
    <source>
        <dbReference type="ARBA" id="ARBA00009437"/>
    </source>
</evidence>
<evidence type="ECO:0000256" key="3">
    <source>
        <dbReference type="ARBA" id="ARBA00023125"/>
    </source>
</evidence>
<dbReference type="InterPro" id="IPR005119">
    <property type="entry name" value="LysR_subst-bd"/>
</dbReference>
<evidence type="ECO:0000313" key="6">
    <source>
        <dbReference type="EMBL" id="RJT21012.1"/>
    </source>
</evidence>
<dbReference type="PANTHER" id="PTHR30118:SF14">
    <property type="entry name" value="LYSR FAMILY TRANSCRIPTIONAL REGULATOR"/>
    <property type="match status" value="1"/>
</dbReference>
<evidence type="ECO:0000256" key="2">
    <source>
        <dbReference type="ARBA" id="ARBA00023015"/>
    </source>
</evidence>
<dbReference type="Pfam" id="PF00126">
    <property type="entry name" value="HTH_1"/>
    <property type="match status" value="1"/>
</dbReference>
<dbReference type="EMBL" id="QZWH01000032">
    <property type="protein sequence ID" value="RJT21012.1"/>
    <property type="molecule type" value="Genomic_DNA"/>
</dbReference>
<keyword evidence="7" id="KW-1185">Reference proteome</keyword>
<dbReference type="OrthoDB" id="6413555at2"/>
<comment type="caution">
    <text evidence="6">The sequence shown here is derived from an EMBL/GenBank/DDBJ whole genome shotgun (WGS) entry which is preliminary data.</text>
</comment>
<evidence type="ECO:0000313" key="7">
    <source>
        <dbReference type="Proteomes" id="UP000276295"/>
    </source>
</evidence>
<sequence length="309" mass="35293">MVSDSFLSGMLKVRDFDLNLLLTFEAVYFHKSVTKAANFMDVTPSAVSQALTKLRFFFGDPLFIREKNGLAATTVAVNLHTKLSKNINPLLESINSFPSMNEKSRFVIHAAPYLALRIIPDFYSVLQENKINCEIIHMNADVMLENTEDILTYRKADVVFDTKPYYSSSTVCEAFLIEQTVAVCSKEHPRLGLTLNKEEMKLEKSTFLSTPSEDIKKFQYDALSYFEDRDILFSSHSFIVIAGVIEKTDLVGFVPSWFARKFMSSFNIKILECLFISKPITFYMTYNKSSLKDENFKGLISLLQEIKKS</sequence>
<dbReference type="InterPro" id="IPR000847">
    <property type="entry name" value="LysR_HTH_N"/>
</dbReference>
<dbReference type="RefSeq" id="WP_120065464.1">
    <property type="nucleotide sequence ID" value="NZ_QZWH01000032.1"/>
</dbReference>
<keyword evidence="3" id="KW-0238">DNA-binding</keyword>